<protein>
    <submittedName>
        <fullName evidence="2">Uncharacterized protein</fullName>
    </submittedName>
</protein>
<dbReference type="OrthoDB" id="1110660at2759"/>
<keyword evidence="3" id="KW-1185">Reference proteome</keyword>
<organism evidence="2 3">
    <name type="scientific">Musa troglodytarum</name>
    <name type="common">fe'i banana</name>
    <dbReference type="NCBI Taxonomy" id="320322"/>
    <lineage>
        <taxon>Eukaryota</taxon>
        <taxon>Viridiplantae</taxon>
        <taxon>Streptophyta</taxon>
        <taxon>Embryophyta</taxon>
        <taxon>Tracheophyta</taxon>
        <taxon>Spermatophyta</taxon>
        <taxon>Magnoliopsida</taxon>
        <taxon>Liliopsida</taxon>
        <taxon>Zingiberales</taxon>
        <taxon>Musaceae</taxon>
        <taxon>Musa</taxon>
    </lineage>
</organism>
<proteinExistence type="predicted"/>
<feature type="compositionally biased region" description="Basic and acidic residues" evidence="1">
    <location>
        <begin position="9"/>
        <end position="25"/>
    </location>
</feature>
<dbReference type="Proteomes" id="UP001055439">
    <property type="component" value="Chromosome 1"/>
</dbReference>
<feature type="compositionally biased region" description="Basic and acidic residues" evidence="1">
    <location>
        <begin position="70"/>
        <end position="89"/>
    </location>
</feature>
<feature type="compositionally biased region" description="Basic residues" evidence="1">
    <location>
        <begin position="52"/>
        <end position="69"/>
    </location>
</feature>
<feature type="region of interest" description="Disordered" evidence="1">
    <location>
        <begin position="44"/>
        <end position="89"/>
    </location>
</feature>
<name>A0A9E7JD97_9LILI</name>
<evidence type="ECO:0000256" key="1">
    <source>
        <dbReference type="SAM" id="MobiDB-lite"/>
    </source>
</evidence>
<dbReference type="AlphaFoldDB" id="A0A9E7JD97"/>
<sequence>MAAAVATADPRDRHPPGRRVDDKNLVLEASPGVEALRLRVREAIRDPAAGRGPHHPRPRRHRPGTVRYRKVLDDRPLRLPDGRRHLQRV</sequence>
<evidence type="ECO:0000313" key="3">
    <source>
        <dbReference type="Proteomes" id="UP001055439"/>
    </source>
</evidence>
<accession>A0A9E7JD97</accession>
<feature type="region of interest" description="Disordered" evidence="1">
    <location>
        <begin position="1"/>
        <end position="26"/>
    </location>
</feature>
<dbReference type="EMBL" id="CP097502">
    <property type="protein sequence ID" value="URD76890.1"/>
    <property type="molecule type" value="Genomic_DNA"/>
</dbReference>
<reference evidence="2" key="1">
    <citation type="submission" date="2022-05" db="EMBL/GenBank/DDBJ databases">
        <title>The Musa troglodytarum L. genome provides insights into the mechanism of non-climacteric behaviour and enrichment of carotenoids.</title>
        <authorList>
            <person name="Wang J."/>
        </authorList>
    </citation>
    <scope>NUCLEOTIDE SEQUENCE</scope>
    <source>
        <tissue evidence="2">Leaf</tissue>
    </source>
</reference>
<evidence type="ECO:0000313" key="2">
    <source>
        <dbReference type="EMBL" id="URD76890.1"/>
    </source>
</evidence>
<gene>
    <name evidence="2" type="ORF">MUK42_08148</name>
</gene>